<dbReference type="RefSeq" id="WP_006068368.1">
    <property type="nucleotide sequence ID" value="NZ_ABCY02000001.1"/>
</dbReference>
<dbReference type="GO" id="GO:0005886">
    <property type="term" value="C:plasma membrane"/>
    <property type="evidence" value="ECO:0007669"/>
    <property type="project" value="InterPro"/>
</dbReference>
<sequence>MDLGFLKNKTFLFLILPFFAFVLIIFSINLFVQVQIYSAKFFVVKYFESKFGFRIKYDKISPYFLSSIKIDGLELSLDGKDKILMDVVRVDLNLFKLILGDENIILNVYVKGSNLNFDINDFSLSDDLNSNSVYLDNENVILSKILNYLDRLNINLENININIKLNKNNSWLSFKVKNFSLSTLDEDFLFSSVVDFSAVKNLEINLPSKRVDDGILDSTFYFEGKFKKGFEDGYVNFSFFEFKTNYFSLLEQGFQINYSKGNLKIFNLQRDNLDFNLSYDKSNDFIRLDALFFNVNLLNWINLNKNFEVYKDYFDISLNGQLAFSYDFKNKDLRYAGIIDSSLNVDTIGKEIQGLQLEIKGNDDIVSVKNAFLKLKRGVVNYKGYYSLKDLLPIGRLNFKSAKILNFNDLNGYLDFKKDKNIFSVKSDNFNLGNLNFQNLSLKTYFLKDKVFIDYLIYLENKNSQISLKGDLNDEELSLSLGIKEFPLLFLKEVIPSSYLINFFPQTLFSGKYLNLVSDFNFNKFDYHKNRLKKFNFVVFSKLDNFKFMLDASGEKNFYKSNNFDLQYNDYNLHSSLFVKLFESGFNVSTNFSYLDKNYPLHFNVNLKNKVIVAESPLGIKLDFNYFNSKIVYTLNVNGFKVYNKTSDLLININFHGNYLSLNDDLKFKIDKFNIIKASKIPSYNFNFDFKGLYEYDKLYIFDVKFINKLSNLQGYGQFNLKDNFNGSLNLFSSLNSERYFLGINSDEHGSYFLLKFQDLDFYNFNSLSLLEGKVSGNFLLNFKKNDFKNYSLSGYLEANKLTLLGIPVQFSLNLGLLDNKLNIYDIKAKRNKKEFLTGSLRYDLSSSIGVSNMVFNSDLFSYKFNANFRNFESRDKERFGVLKTKTEGEFSFRDIKYKNEFLSNLTVEFSNDFEKFNLASIDYDLINVSYHYGSGEYSFILKDYLPLSFNSSGKIIKNKILGNVRDIKFDSKIITKDFLDSHSLFNIDKHFILYDLVLNGEFNIDGDLHNPNINGSLNIQKGSMSTEYLRASRKFGGDRTLEIFDIPVKIQDNKIIFSNDFDLDRYSKAFVSTSLNLNFLSDTIIDYYKIDINVSGRTGAPIKFDKIALSFTGYALGNFSIEGNADEIMFEGILNISNAWVYSLESSIVDLLINPFKRSKRAQTSDVNVRDFDILTHLEINFDSGVTFHWPDSNISFLQATISRGDKLVIKSDTKTDDFILKGDLNIANGFVNYNNKKFIFKSGAYISFNESRIKFDPWVKAEATNTIKDRNDKLLVTISIDSPLSLWKIEFTSYPFRTEQEIKYLLSGSTMGGFEEGGLRSAGTNAAEMAIGIVSDIALDFLIQPIEDYMRSVLDLDLLSIKTDILKNSINSNFFKIGNPTFVDVLDNTSVKVGKYLVEGVFISGGFGFLKEQMTPFSKDLNFVINLGIEFDSPFFLVNYEFDYNFMKKGLDGIGNNIGISWKFRY</sequence>
<evidence type="ECO:0000313" key="8">
    <source>
        <dbReference type="Proteomes" id="UP000006163"/>
    </source>
</evidence>
<protein>
    <recommendedName>
        <fullName evidence="6">Translocation and assembly module TamB C-terminal domain-containing protein</fullName>
    </recommendedName>
</protein>
<dbReference type="Proteomes" id="UP000006163">
    <property type="component" value="Unassembled WGS sequence"/>
</dbReference>
<organism evidence="7 8">
    <name type="scientific">Borreliella valaisiana VS116</name>
    <dbReference type="NCBI Taxonomy" id="445987"/>
    <lineage>
        <taxon>Bacteria</taxon>
        <taxon>Pseudomonadati</taxon>
        <taxon>Spirochaetota</taxon>
        <taxon>Spirochaetia</taxon>
        <taxon>Spirochaetales</taxon>
        <taxon>Borreliaceae</taxon>
        <taxon>Borreliella</taxon>
    </lineage>
</organism>
<gene>
    <name evidence="7" type="ORF">BVAVS116_0816</name>
</gene>
<proteinExistence type="predicted"/>
<feature type="transmembrane region" description="Helical" evidence="5">
    <location>
        <begin position="12"/>
        <end position="32"/>
    </location>
</feature>
<comment type="caution">
    <text evidence="7">The sequence shown here is derived from an EMBL/GenBank/DDBJ whole genome shotgun (WGS) entry which is preliminary data.</text>
</comment>
<accession>D6RWE2</accession>
<dbReference type="InterPro" id="IPR007452">
    <property type="entry name" value="TamB_C"/>
</dbReference>
<keyword evidence="2 5" id="KW-0812">Transmembrane</keyword>
<evidence type="ECO:0000256" key="2">
    <source>
        <dbReference type="ARBA" id="ARBA00022692"/>
    </source>
</evidence>
<dbReference type="GeneID" id="63641574"/>
<evidence type="ECO:0000313" key="7">
    <source>
        <dbReference type="EMBL" id="EEF81555.1"/>
    </source>
</evidence>
<comment type="subcellular location">
    <subcellularLocation>
        <location evidence="1">Membrane</location>
        <topology evidence="1">Single-pass membrane protein</topology>
    </subcellularLocation>
</comment>
<keyword evidence="3 5" id="KW-1133">Transmembrane helix</keyword>
<dbReference type="eggNOG" id="COG2911">
    <property type="taxonomic scope" value="Bacteria"/>
</dbReference>
<evidence type="ECO:0000256" key="3">
    <source>
        <dbReference type="ARBA" id="ARBA00022989"/>
    </source>
</evidence>
<dbReference type="Pfam" id="PF04357">
    <property type="entry name" value="TamB"/>
    <property type="match status" value="1"/>
</dbReference>
<evidence type="ECO:0000256" key="1">
    <source>
        <dbReference type="ARBA" id="ARBA00004167"/>
    </source>
</evidence>
<dbReference type="OrthoDB" id="354433at2"/>
<name>D6RWE2_BORVA</name>
<dbReference type="GO" id="GO:0009306">
    <property type="term" value="P:protein secretion"/>
    <property type="evidence" value="ECO:0007669"/>
    <property type="project" value="InterPro"/>
</dbReference>
<evidence type="ECO:0000256" key="4">
    <source>
        <dbReference type="ARBA" id="ARBA00023136"/>
    </source>
</evidence>
<feature type="domain" description="Translocation and assembly module TamB C-terminal" evidence="6">
    <location>
        <begin position="1114"/>
        <end position="1468"/>
    </location>
</feature>
<evidence type="ECO:0000259" key="6">
    <source>
        <dbReference type="Pfam" id="PF04357"/>
    </source>
</evidence>
<dbReference type="HOGENOM" id="CLU_004575_0_0_12"/>
<reference evidence="7 8" key="1">
    <citation type="submission" date="2009-01" db="EMBL/GenBank/DDBJ databases">
        <authorList>
            <person name="Fraser-Liggett C.M."/>
            <person name="Mongodin E.F."/>
            <person name="Casjens B."/>
            <person name="Dunn J."/>
            <person name="Luft B."/>
            <person name="Qiu W."/>
            <person name="Schutzer S."/>
            <person name="Sebastian Y."/>
        </authorList>
    </citation>
    <scope>NUCLEOTIDE SEQUENCE [LARGE SCALE GENOMIC DNA]</scope>
    <source>
        <strain evidence="7 8">VS116</strain>
    </source>
</reference>
<dbReference type="EMBL" id="ABCY02000001">
    <property type="protein sequence ID" value="EEF81555.1"/>
    <property type="molecule type" value="Genomic_DNA"/>
</dbReference>
<keyword evidence="4 5" id="KW-0472">Membrane</keyword>
<keyword evidence="8" id="KW-1185">Reference proteome</keyword>
<evidence type="ECO:0000256" key="5">
    <source>
        <dbReference type="SAM" id="Phobius"/>
    </source>
</evidence>